<sequence>MGSLRNPVGPLPSTIYWRRRAVAATLTALLALLVVWVVTSGDGGGKKSDDRSDGANPATSITPGPSGSGPAISEQPGGRDESGGTGGSGGDGGTDGGAGDSGKNGDPAGSGGAGAGAGGAGTGGAGSGGAGTGGTTGAANGGTGGGGTSGGGTGTAGTGGAGSASSGRQVPANSSLPTCVRGSLILRLDVSKNAYEPGEKPAFRLIATNTSTTACKADFGPKAMVLTVTDAEDDQLWSSKDCPRTGRALFEVPAGATITRTVQWDRAKSAPKCAKAPAGAVAPGTYLVEITTTGASVQQGQKSIRLEKD</sequence>
<evidence type="ECO:0000256" key="1">
    <source>
        <dbReference type="SAM" id="MobiDB-lite"/>
    </source>
</evidence>
<feature type="region of interest" description="Disordered" evidence="1">
    <location>
        <begin position="42"/>
        <end position="176"/>
    </location>
</feature>
<keyword evidence="4" id="KW-1185">Reference proteome</keyword>
<dbReference type="EMBL" id="CP050177">
    <property type="protein sequence ID" value="QIQ03396.1"/>
    <property type="molecule type" value="Genomic_DNA"/>
</dbReference>
<proteinExistence type="predicted"/>
<dbReference type="AlphaFoldDB" id="A0A6G9GZA4"/>
<accession>A0A6G9GZA4</accession>
<name>A0A6G9GZA4_9ACTN</name>
<dbReference type="RefSeq" id="WP_167029169.1">
    <property type="nucleotide sequence ID" value="NZ_CP050177.1"/>
</dbReference>
<feature type="compositionally biased region" description="Basic and acidic residues" evidence="1">
    <location>
        <begin position="44"/>
        <end position="53"/>
    </location>
</feature>
<evidence type="ECO:0000256" key="2">
    <source>
        <dbReference type="SAM" id="Phobius"/>
    </source>
</evidence>
<keyword evidence="2" id="KW-0812">Transmembrane</keyword>
<evidence type="ECO:0000313" key="4">
    <source>
        <dbReference type="Proteomes" id="UP000501179"/>
    </source>
</evidence>
<feature type="transmembrane region" description="Helical" evidence="2">
    <location>
        <begin position="21"/>
        <end position="39"/>
    </location>
</feature>
<dbReference type="Proteomes" id="UP000501179">
    <property type="component" value="Chromosome"/>
</dbReference>
<feature type="compositionally biased region" description="Gly residues" evidence="1">
    <location>
        <begin position="83"/>
        <end position="162"/>
    </location>
</feature>
<dbReference type="KEGG" id="slia:HA039_14565"/>
<gene>
    <name evidence="3" type="ORF">HA039_14565</name>
</gene>
<keyword evidence="2" id="KW-1133">Transmembrane helix</keyword>
<reference evidence="3 4" key="1">
    <citation type="submission" date="2020-03" db="EMBL/GenBank/DDBJ databases">
        <title>A novel species.</title>
        <authorList>
            <person name="Gao J."/>
        </authorList>
    </citation>
    <scope>NUCLEOTIDE SEQUENCE [LARGE SCALE GENOMIC DNA]</scope>
    <source>
        <strain evidence="3 4">QMT-12</strain>
    </source>
</reference>
<protein>
    <recommendedName>
        <fullName evidence="5">DUF4232 domain-containing protein</fullName>
    </recommendedName>
</protein>
<keyword evidence="2" id="KW-0472">Membrane</keyword>
<evidence type="ECO:0000313" key="3">
    <source>
        <dbReference type="EMBL" id="QIQ03396.1"/>
    </source>
</evidence>
<organism evidence="3 4">
    <name type="scientific">Streptomyces liangshanensis</name>
    <dbReference type="NCBI Taxonomy" id="2717324"/>
    <lineage>
        <taxon>Bacteria</taxon>
        <taxon>Bacillati</taxon>
        <taxon>Actinomycetota</taxon>
        <taxon>Actinomycetes</taxon>
        <taxon>Kitasatosporales</taxon>
        <taxon>Streptomycetaceae</taxon>
        <taxon>Streptomyces</taxon>
    </lineage>
</organism>
<evidence type="ECO:0008006" key="5">
    <source>
        <dbReference type="Google" id="ProtNLM"/>
    </source>
</evidence>